<evidence type="ECO:0000256" key="2">
    <source>
        <dbReference type="SAM" id="MobiDB-lite"/>
    </source>
</evidence>
<evidence type="ECO:0000259" key="4">
    <source>
        <dbReference type="Pfam" id="PF09851"/>
    </source>
</evidence>
<dbReference type="GO" id="GO:0052572">
    <property type="term" value="P:response to host immune response"/>
    <property type="evidence" value="ECO:0007669"/>
    <property type="project" value="TreeGrafter"/>
</dbReference>
<evidence type="ECO:0000256" key="1">
    <source>
        <dbReference type="ARBA" id="ARBA00010652"/>
    </source>
</evidence>
<evidence type="ECO:0000313" key="7">
    <source>
        <dbReference type="Proteomes" id="UP000093925"/>
    </source>
</evidence>
<organism evidence="6 7">
    <name type="scientific">Mycobacterium asiaticum</name>
    <dbReference type="NCBI Taxonomy" id="1790"/>
    <lineage>
        <taxon>Bacteria</taxon>
        <taxon>Bacillati</taxon>
        <taxon>Actinomycetota</taxon>
        <taxon>Actinomycetes</taxon>
        <taxon>Mycobacteriales</taxon>
        <taxon>Mycobacteriaceae</taxon>
        <taxon>Mycobacterium</taxon>
    </lineage>
</organism>
<dbReference type="Pfam" id="PF00823">
    <property type="entry name" value="PPE"/>
    <property type="match status" value="1"/>
</dbReference>
<dbReference type="PANTHER" id="PTHR46766">
    <property type="entry name" value="GLUTAMINE-RICH PROTEIN 2"/>
    <property type="match status" value="1"/>
</dbReference>
<accession>A0A1A3KM66</accession>
<comment type="similarity">
    <text evidence="1">Belongs to the mycobacterial PPE family.</text>
</comment>
<dbReference type="RefSeq" id="WP_065140181.1">
    <property type="nucleotide sequence ID" value="NZ_LZLM01000072.1"/>
</dbReference>
<dbReference type="FunFam" id="1.20.1260.20:FF:000001">
    <property type="entry name" value="PPE family protein PPE41"/>
    <property type="match status" value="1"/>
</dbReference>
<protein>
    <recommendedName>
        <fullName evidence="8">PPE family domain-containing protein</fullName>
    </recommendedName>
</protein>
<proteinExistence type="inferred from homology"/>
<dbReference type="Pfam" id="PF12484">
    <property type="entry name" value="PPE-SVP"/>
    <property type="match status" value="1"/>
</dbReference>
<dbReference type="AlphaFoldDB" id="A0A1A3KM66"/>
<dbReference type="PANTHER" id="PTHR46766:SF1">
    <property type="entry name" value="GLUTAMINE-RICH PROTEIN 2"/>
    <property type="match status" value="1"/>
</dbReference>
<dbReference type="SUPFAM" id="SSF140459">
    <property type="entry name" value="PE/PPE dimer-like"/>
    <property type="match status" value="1"/>
</dbReference>
<dbReference type="Pfam" id="PF09851">
    <property type="entry name" value="SHOCT"/>
    <property type="match status" value="1"/>
</dbReference>
<gene>
    <name evidence="6" type="ORF">A5640_01800</name>
</gene>
<sequence>MDFALLPPEINSTRIYTGPGSGSLLAAAAAWDEVATELYAAASAYQSVISTLTAGPWTGPSSAAMVAAAAPYVTWLQGTALQAEETAAQATAAAVAYETAFAETVPPPVVAANRLLLMTLVATNFFGQNTPLIALTETQYADMWAQDTAAMQGYAGASAKATTLSPFTEPAATTDPAGSATQSTAVSQAAGTAAGNAQSSVANAAQAFSAVPNSLSSLAAPAAAADAVDPIQVLDILGDLSGLFLDPGIGTAGLSTDAVLAGAALPYDINGYFVGLHTDDIVSGWAGVESWPGTAAVPPKPFPVITNVGSTASAGLGEARTIGALSVPPGWTTAAPATRLATLALPMTNTATTAAAAAETSASGAGTLFSQMALAGMAGRAMAGTVGGGGASARTRERVAVTKTDAQPPEATDDAAAASPVPAGGPITSIAAELRELASLRDAGILTQDEFTEQKRRLLAH</sequence>
<dbReference type="InterPro" id="IPR022171">
    <property type="entry name" value="PPE_C"/>
</dbReference>
<dbReference type="InterPro" id="IPR018649">
    <property type="entry name" value="SHOCT"/>
</dbReference>
<feature type="compositionally biased region" description="Low complexity" evidence="2">
    <location>
        <begin position="405"/>
        <end position="422"/>
    </location>
</feature>
<evidence type="ECO:0000313" key="6">
    <source>
        <dbReference type="EMBL" id="OBJ85463.1"/>
    </source>
</evidence>
<reference evidence="6 7" key="1">
    <citation type="submission" date="2016-06" db="EMBL/GenBank/DDBJ databases">
        <authorList>
            <person name="Kjaerup R.B."/>
            <person name="Dalgaard T.S."/>
            <person name="Juul-Madsen H.R."/>
        </authorList>
    </citation>
    <scope>NUCLEOTIDE SEQUENCE [LARGE SCALE GENOMIC DNA]</scope>
    <source>
        <strain evidence="6 7">1276495.2</strain>
    </source>
</reference>
<feature type="domain" description="PPE" evidence="3">
    <location>
        <begin position="2"/>
        <end position="164"/>
    </location>
</feature>
<dbReference type="EMBL" id="LZLM01000072">
    <property type="protein sequence ID" value="OBJ85463.1"/>
    <property type="molecule type" value="Genomic_DNA"/>
</dbReference>
<evidence type="ECO:0000259" key="3">
    <source>
        <dbReference type="Pfam" id="PF00823"/>
    </source>
</evidence>
<feature type="region of interest" description="Disordered" evidence="2">
    <location>
        <begin position="388"/>
        <end position="422"/>
    </location>
</feature>
<evidence type="ECO:0000259" key="5">
    <source>
        <dbReference type="Pfam" id="PF12484"/>
    </source>
</evidence>
<feature type="domain" description="PPE family C-terminal" evidence="5">
    <location>
        <begin position="313"/>
        <end position="401"/>
    </location>
</feature>
<dbReference type="Proteomes" id="UP000093925">
    <property type="component" value="Unassembled WGS sequence"/>
</dbReference>
<dbReference type="InterPro" id="IPR038332">
    <property type="entry name" value="PPE_sf"/>
</dbReference>
<name>A0A1A3KM66_MYCAS</name>
<evidence type="ECO:0008006" key="8">
    <source>
        <dbReference type="Google" id="ProtNLM"/>
    </source>
</evidence>
<comment type="caution">
    <text evidence="6">The sequence shown here is derived from an EMBL/GenBank/DDBJ whole genome shotgun (WGS) entry which is preliminary data.</text>
</comment>
<dbReference type="Gene3D" id="1.20.1260.20">
    <property type="entry name" value="PPE superfamily"/>
    <property type="match status" value="1"/>
</dbReference>
<feature type="domain" description="SHOCT" evidence="4">
    <location>
        <begin position="432"/>
        <end position="459"/>
    </location>
</feature>
<dbReference type="InterPro" id="IPR000030">
    <property type="entry name" value="PPE_dom"/>
</dbReference>